<evidence type="ECO:0000256" key="7">
    <source>
        <dbReference type="SAM" id="Phobius"/>
    </source>
</evidence>
<dbReference type="EMBL" id="JAGKSP010000009">
    <property type="protein sequence ID" value="MBP3965066.1"/>
    <property type="molecule type" value="Genomic_DNA"/>
</dbReference>
<feature type="transmembrane region" description="Helical" evidence="7">
    <location>
        <begin position="236"/>
        <end position="258"/>
    </location>
</feature>
<feature type="transmembrane region" description="Helical" evidence="7">
    <location>
        <begin position="265"/>
        <end position="284"/>
    </location>
</feature>
<sequence length="384" mass="41653">MFRLFMITFGIFGIINTELGIVGILPQVSNVYGISASQAGLLVSLFALVIALFGPFMTLLFSGINHKKMMVAVLSIFVLCSVVGAFAPNYPTLIIARIIPAFLHPVYFSVAFIAAANSVNKEQSMKAVGKVFMGVTAGLVLGIPVTSFVADAFSLRSALLFSGAINGIAMIGIATFIPSMPVHGKMSYSTQLGILRRPQVWLSLIASTLIMSGVFSVYSYFAEYLGQITHMSGKQISLMLIVYGVGGMIGNLVAGYVFSKNMIRTALIFPFVFGFIYLMVEFFGRYSIPMALLVLLWGIITTIGLNFSQLWITSIATDAPEFSNGLFVSFSNLGITLGTFVGGLFISYLGLEQIAWSGIILLAFGVIMIVWRVQRYDLKKSLPN</sequence>
<feature type="transmembrane region" description="Helical" evidence="7">
    <location>
        <begin position="69"/>
        <end position="88"/>
    </location>
</feature>
<gene>
    <name evidence="9" type="ORF">I8J30_20270</name>
</gene>
<keyword evidence="2" id="KW-0813">Transport</keyword>
<dbReference type="InterPro" id="IPR020846">
    <property type="entry name" value="MFS_dom"/>
</dbReference>
<dbReference type="SUPFAM" id="SSF103473">
    <property type="entry name" value="MFS general substrate transporter"/>
    <property type="match status" value="1"/>
</dbReference>
<comment type="caution">
    <text evidence="9">The sequence shown here is derived from an EMBL/GenBank/DDBJ whole genome shotgun (WGS) entry which is preliminary data.</text>
</comment>
<evidence type="ECO:0000313" key="10">
    <source>
        <dbReference type="Proteomes" id="UP000673394"/>
    </source>
</evidence>
<feature type="transmembrane region" description="Helical" evidence="7">
    <location>
        <begin position="94"/>
        <end position="119"/>
    </location>
</feature>
<dbReference type="Proteomes" id="UP000673394">
    <property type="component" value="Unassembled WGS sequence"/>
</dbReference>
<dbReference type="PROSITE" id="PS50850">
    <property type="entry name" value="MFS"/>
    <property type="match status" value="1"/>
</dbReference>
<evidence type="ECO:0000259" key="8">
    <source>
        <dbReference type="PROSITE" id="PS50850"/>
    </source>
</evidence>
<feature type="transmembrane region" description="Helical" evidence="7">
    <location>
        <begin position="324"/>
        <end position="348"/>
    </location>
</feature>
<evidence type="ECO:0000256" key="2">
    <source>
        <dbReference type="ARBA" id="ARBA00022448"/>
    </source>
</evidence>
<keyword evidence="4 7" id="KW-0812">Transmembrane</keyword>
<proteinExistence type="predicted"/>
<dbReference type="Gene3D" id="1.20.1250.20">
    <property type="entry name" value="MFS general substrate transporter like domains"/>
    <property type="match status" value="2"/>
</dbReference>
<comment type="subcellular location">
    <subcellularLocation>
        <location evidence="1">Cell membrane</location>
        <topology evidence="1">Multi-pass membrane protein</topology>
    </subcellularLocation>
</comment>
<evidence type="ECO:0000256" key="1">
    <source>
        <dbReference type="ARBA" id="ARBA00004651"/>
    </source>
</evidence>
<evidence type="ECO:0000256" key="6">
    <source>
        <dbReference type="ARBA" id="ARBA00023136"/>
    </source>
</evidence>
<name>A0ABS5CGW0_9BACL</name>
<evidence type="ECO:0000313" key="9">
    <source>
        <dbReference type="EMBL" id="MBP3965066.1"/>
    </source>
</evidence>
<dbReference type="InterPro" id="IPR050189">
    <property type="entry name" value="MFS_Efflux_Transporters"/>
</dbReference>
<feature type="transmembrane region" description="Helical" evidence="7">
    <location>
        <begin position="159"/>
        <end position="179"/>
    </location>
</feature>
<dbReference type="InterPro" id="IPR011701">
    <property type="entry name" value="MFS"/>
</dbReference>
<feature type="transmembrane region" description="Helical" evidence="7">
    <location>
        <begin position="131"/>
        <end position="153"/>
    </location>
</feature>
<evidence type="ECO:0000256" key="5">
    <source>
        <dbReference type="ARBA" id="ARBA00022989"/>
    </source>
</evidence>
<dbReference type="CDD" id="cd17324">
    <property type="entry name" value="MFS_NepI_like"/>
    <property type="match status" value="1"/>
</dbReference>
<feature type="transmembrane region" description="Helical" evidence="7">
    <location>
        <begin position="36"/>
        <end position="62"/>
    </location>
</feature>
<evidence type="ECO:0000256" key="4">
    <source>
        <dbReference type="ARBA" id="ARBA00022692"/>
    </source>
</evidence>
<reference evidence="9 10" key="1">
    <citation type="submission" date="2021-04" db="EMBL/GenBank/DDBJ databases">
        <title>Paenibacillus sp. DLE-14 whole genome sequence.</title>
        <authorList>
            <person name="Ham Y.J."/>
        </authorList>
    </citation>
    <scope>NUCLEOTIDE SEQUENCE [LARGE SCALE GENOMIC DNA]</scope>
    <source>
        <strain evidence="9 10">DLE-14</strain>
    </source>
</reference>
<dbReference type="PANTHER" id="PTHR43124">
    <property type="entry name" value="PURINE EFFLUX PUMP PBUE"/>
    <property type="match status" value="1"/>
</dbReference>
<keyword evidence="10" id="KW-1185">Reference proteome</keyword>
<feature type="domain" description="Major facilitator superfamily (MFS) profile" evidence="8">
    <location>
        <begin position="1"/>
        <end position="377"/>
    </location>
</feature>
<dbReference type="PANTHER" id="PTHR43124:SF3">
    <property type="entry name" value="CHLORAMPHENICOL EFFLUX PUMP RV0191"/>
    <property type="match status" value="1"/>
</dbReference>
<keyword evidence="6 7" id="KW-0472">Membrane</keyword>
<dbReference type="RefSeq" id="WP_210661224.1">
    <property type="nucleotide sequence ID" value="NZ_JAGKSP010000009.1"/>
</dbReference>
<evidence type="ECO:0000256" key="3">
    <source>
        <dbReference type="ARBA" id="ARBA00022475"/>
    </source>
</evidence>
<keyword evidence="3" id="KW-1003">Cell membrane</keyword>
<feature type="transmembrane region" description="Helical" evidence="7">
    <location>
        <begin position="354"/>
        <end position="373"/>
    </location>
</feature>
<feature type="transmembrane region" description="Helical" evidence="7">
    <location>
        <begin position="200"/>
        <end position="221"/>
    </location>
</feature>
<protein>
    <submittedName>
        <fullName evidence="9">MFS transporter</fullName>
    </submittedName>
</protein>
<keyword evidence="5 7" id="KW-1133">Transmembrane helix</keyword>
<dbReference type="Pfam" id="PF07690">
    <property type="entry name" value="MFS_1"/>
    <property type="match status" value="1"/>
</dbReference>
<dbReference type="InterPro" id="IPR036259">
    <property type="entry name" value="MFS_trans_sf"/>
</dbReference>
<feature type="transmembrane region" description="Helical" evidence="7">
    <location>
        <begin position="290"/>
        <end position="312"/>
    </location>
</feature>
<organism evidence="9 10">
    <name type="scientific">Paenibacillus lignilyticus</name>
    <dbReference type="NCBI Taxonomy" id="1172615"/>
    <lineage>
        <taxon>Bacteria</taxon>
        <taxon>Bacillati</taxon>
        <taxon>Bacillota</taxon>
        <taxon>Bacilli</taxon>
        <taxon>Bacillales</taxon>
        <taxon>Paenibacillaceae</taxon>
        <taxon>Paenibacillus</taxon>
    </lineage>
</organism>
<accession>A0ABS5CGW0</accession>